<dbReference type="Gene3D" id="2.40.10.270">
    <property type="entry name" value="Bacteriophage SPP1 head-tail adaptor protein"/>
    <property type="match status" value="1"/>
</dbReference>
<dbReference type="InterPro" id="IPR038666">
    <property type="entry name" value="SSP1_head-tail_sf"/>
</dbReference>
<name>A0A549SM15_9HYPH</name>
<dbReference type="EMBL" id="VJMG01000111">
    <property type="protein sequence ID" value="TRL30669.1"/>
    <property type="molecule type" value="Genomic_DNA"/>
</dbReference>
<reference evidence="1 2" key="1">
    <citation type="submission" date="2019-07" db="EMBL/GenBank/DDBJ databases">
        <title>Ln-dependent methylotrophs.</title>
        <authorList>
            <person name="Tani A."/>
        </authorList>
    </citation>
    <scope>NUCLEOTIDE SEQUENCE [LARGE SCALE GENOMIC DNA]</scope>
    <source>
        <strain evidence="1 2">SM12</strain>
    </source>
</reference>
<gene>
    <name evidence="1" type="ORF">FNA46_25105</name>
</gene>
<evidence type="ECO:0000313" key="2">
    <source>
        <dbReference type="Proteomes" id="UP000316801"/>
    </source>
</evidence>
<proteinExistence type="predicted"/>
<dbReference type="RefSeq" id="WP_143127976.1">
    <property type="nucleotide sequence ID" value="NZ_VJMG01000111.1"/>
</dbReference>
<evidence type="ECO:0000313" key="1">
    <source>
        <dbReference type="EMBL" id="TRL30669.1"/>
    </source>
</evidence>
<dbReference type="AlphaFoldDB" id="A0A549SM15"/>
<sequence>MRAALLDPGRRTARLVREVPVETADGQGGASLGWTAAGLLWAQIEPVSHAASELAGGRRVVLTHRIWIPWQTGVAAGQRLRKGTRIFAIQAVRDPDESGRFLVCDCEEEAS</sequence>
<comment type="caution">
    <text evidence="1">The sequence shown here is derived from an EMBL/GenBank/DDBJ whole genome shotgun (WGS) entry which is preliminary data.</text>
</comment>
<dbReference type="Pfam" id="PF05521">
    <property type="entry name" value="Phage_HCP"/>
    <property type="match status" value="1"/>
</dbReference>
<accession>A0A549SM15</accession>
<organism evidence="1 2">
    <name type="scientific">Rhizobium straminoryzae</name>
    <dbReference type="NCBI Taxonomy" id="1387186"/>
    <lineage>
        <taxon>Bacteria</taxon>
        <taxon>Pseudomonadati</taxon>
        <taxon>Pseudomonadota</taxon>
        <taxon>Alphaproteobacteria</taxon>
        <taxon>Hyphomicrobiales</taxon>
        <taxon>Rhizobiaceae</taxon>
        <taxon>Rhizobium/Agrobacterium group</taxon>
        <taxon>Rhizobium</taxon>
    </lineage>
</organism>
<dbReference type="InterPro" id="IPR008767">
    <property type="entry name" value="Phage_SPP1_head-tail_adaptor"/>
</dbReference>
<dbReference type="NCBIfam" id="TIGR01563">
    <property type="entry name" value="gp16_SPP1"/>
    <property type="match status" value="1"/>
</dbReference>
<dbReference type="Proteomes" id="UP000316801">
    <property type="component" value="Unassembled WGS sequence"/>
</dbReference>
<protein>
    <submittedName>
        <fullName evidence="1">Head-tail adaptor protein</fullName>
    </submittedName>
</protein>
<keyword evidence="2" id="KW-1185">Reference proteome</keyword>